<evidence type="ECO:0000313" key="2">
    <source>
        <dbReference type="Proteomes" id="UP000228593"/>
    </source>
</evidence>
<dbReference type="RefSeq" id="WP_099914552.1">
    <property type="nucleotide sequence ID" value="NZ_BMHS01000004.1"/>
</dbReference>
<evidence type="ECO:0008006" key="3">
    <source>
        <dbReference type="Google" id="ProtNLM"/>
    </source>
</evidence>
<proteinExistence type="predicted"/>
<protein>
    <recommendedName>
        <fullName evidence="3">Motility protein</fullName>
    </recommendedName>
</protein>
<organism evidence="1 2">
    <name type="scientific">Massilia psychrophila</name>
    <dbReference type="NCBI Taxonomy" id="1603353"/>
    <lineage>
        <taxon>Bacteria</taxon>
        <taxon>Pseudomonadati</taxon>
        <taxon>Pseudomonadota</taxon>
        <taxon>Betaproteobacteria</taxon>
        <taxon>Burkholderiales</taxon>
        <taxon>Oxalobacteraceae</taxon>
        <taxon>Telluria group</taxon>
        <taxon>Massilia</taxon>
    </lineage>
</organism>
<reference evidence="1 2" key="1">
    <citation type="submission" date="2017-10" db="EMBL/GenBank/DDBJ databases">
        <title>Massilia psychrophilum sp. nov., a novel purple-pigmented bacterium isolated from Tianshan glacier, Xinjiang Municipality, China.</title>
        <authorList>
            <person name="Wang H."/>
        </authorList>
    </citation>
    <scope>NUCLEOTIDE SEQUENCE [LARGE SCALE GENOMIC DNA]</scope>
    <source>
        <strain evidence="1 2">JCM 30813</strain>
    </source>
</reference>
<dbReference type="InterPro" id="IPR025906">
    <property type="entry name" value="YjfB_motility"/>
</dbReference>
<dbReference type="AlphaFoldDB" id="A0A2G8T626"/>
<accession>A0A2G8T626</accession>
<comment type="caution">
    <text evidence="1">The sequence shown here is derived from an EMBL/GenBank/DDBJ whole genome shotgun (WGS) entry which is preliminary data.</text>
</comment>
<evidence type="ECO:0000313" key="1">
    <source>
        <dbReference type="EMBL" id="PIL41108.1"/>
    </source>
</evidence>
<dbReference type="OrthoDB" id="8548265at2"/>
<sequence>MDVSSIARLSTSMAQTGTKQEIDIAMLKKAQNIQLSTATQLLAAIPPVQNLPANLGNTINTKA</sequence>
<keyword evidence="2" id="KW-1185">Reference proteome</keyword>
<name>A0A2G8T626_9BURK</name>
<dbReference type="Pfam" id="PF14070">
    <property type="entry name" value="YjfB_motility"/>
    <property type="match status" value="1"/>
</dbReference>
<dbReference type="EMBL" id="PDOB01000003">
    <property type="protein sequence ID" value="PIL41108.1"/>
    <property type="molecule type" value="Genomic_DNA"/>
</dbReference>
<dbReference type="Proteomes" id="UP000228593">
    <property type="component" value="Unassembled WGS sequence"/>
</dbReference>
<gene>
    <name evidence="1" type="ORF">CR103_03095</name>
</gene>